<feature type="transmembrane region" description="Helical" evidence="1">
    <location>
        <begin position="280"/>
        <end position="301"/>
    </location>
</feature>
<feature type="transmembrane region" description="Helical" evidence="1">
    <location>
        <begin position="352"/>
        <end position="375"/>
    </location>
</feature>
<dbReference type="SUPFAM" id="SSF53474">
    <property type="entry name" value="alpha/beta-Hydrolases"/>
    <property type="match status" value="1"/>
</dbReference>
<dbReference type="Proteomes" id="UP001592581">
    <property type="component" value="Unassembled WGS sequence"/>
</dbReference>
<feature type="transmembrane region" description="Helical" evidence="1">
    <location>
        <begin position="533"/>
        <end position="555"/>
    </location>
</feature>
<name>A0ABV6Y0B5_9ACTN</name>
<keyword evidence="1" id="KW-0812">Transmembrane</keyword>
<proteinExistence type="predicted"/>
<reference evidence="2 3" key="1">
    <citation type="submission" date="2024-06" db="EMBL/GenBank/DDBJ databases">
        <authorList>
            <person name="Lee S.D."/>
        </authorList>
    </citation>
    <scope>NUCLEOTIDE SEQUENCE [LARGE SCALE GENOMIC DNA]</scope>
    <source>
        <strain evidence="2 3">N1-10</strain>
    </source>
</reference>
<feature type="transmembrane region" description="Helical" evidence="1">
    <location>
        <begin position="464"/>
        <end position="487"/>
    </location>
</feature>
<keyword evidence="3" id="KW-1185">Reference proteome</keyword>
<feature type="transmembrane region" description="Helical" evidence="1">
    <location>
        <begin position="581"/>
        <end position="601"/>
    </location>
</feature>
<evidence type="ECO:0000313" key="3">
    <source>
        <dbReference type="Proteomes" id="UP001592581"/>
    </source>
</evidence>
<keyword evidence="1" id="KW-1133">Transmembrane helix</keyword>
<dbReference type="InterPro" id="IPR029058">
    <property type="entry name" value="AB_hydrolase_fold"/>
</dbReference>
<feature type="transmembrane region" description="Helical" evidence="1">
    <location>
        <begin position="249"/>
        <end position="268"/>
    </location>
</feature>
<dbReference type="EMBL" id="JBEUKS010000018">
    <property type="protein sequence ID" value="MFC1443647.1"/>
    <property type="molecule type" value="Genomic_DNA"/>
</dbReference>
<sequence>MTDQAQQAQALPAQRRQAAPGGPAIALELLVHGVGGTTPEAMLTDPHLVQLTGDTVAGTYRRWSDRHAEEEPDRYRGGAVEEAYSWAGLTSGSSMRALWLLLLPFMFANLAHWMRPPAPRTARAQGLYDMAVRLSAVSLTVLLTAAACETALDLTAWQCAGTAGCAAHHSWLGFLSAAHGGWWSQPGRRLALASAVPGGLVAVLWWLSHLTWTSYESQRPAAAGKREDIAPMEMPGFWYGMRLVRRLRMTHVAAGLLTADLALLLPVLDYDRSTGGPLAVPGWILLALLVLLAGGVVTALVTSSRSESEQDDRPDDLAMRALHWASLALLGLTVLYAAWARHGWHSAGRLPGAAGLFAVLCLVQLALVVVLVLAVRLLKGKQQPLPEQRQDITVPGPFRPVPDGDVRFGGPDGPALRGFAGPATAMLGAGLGNLLTAGATVWAAQWLMGKGTLGVTVPGPPLLLVWHSSGVPLLAVLLLPLLATLGVRMVRQKAALKAQVNAAYDVEGDAAATRTAQIAGALAKARLTDAGPVLIGTLAALAFALAAGSVAGALATGRTPSLAAHGDPTVISYAATTLQSVGGWLVGAFVLMLVAVGRAAYKQITTRRTVGVFWDIGTFWPRAAHPFAPPCYAERAVPDLDWRIRTWLDDDPTRRLVVSGHSQGTVLAAAAVWQLDPATRARVALLTYGCPLHRLYSRFFPGFTGPEDLSRLHADAPYWRNLFRITDPIGGPVRVAVPEGAQPVDAPPFVDPLVFDRDQQHPLPVPINAHSDYRADPRFIQERDALLTQL</sequence>
<evidence type="ECO:0008006" key="4">
    <source>
        <dbReference type="Google" id="ProtNLM"/>
    </source>
</evidence>
<keyword evidence="1" id="KW-0472">Membrane</keyword>
<comment type="caution">
    <text evidence="2">The sequence shown here is derived from an EMBL/GenBank/DDBJ whole genome shotgun (WGS) entry which is preliminary data.</text>
</comment>
<evidence type="ECO:0000256" key="1">
    <source>
        <dbReference type="SAM" id="Phobius"/>
    </source>
</evidence>
<feature type="transmembrane region" description="Helical" evidence="1">
    <location>
        <begin position="321"/>
        <end position="340"/>
    </location>
</feature>
<gene>
    <name evidence="2" type="ORF">ABUW04_35975</name>
</gene>
<feature type="transmembrane region" description="Helical" evidence="1">
    <location>
        <begin position="190"/>
        <end position="207"/>
    </location>
</feature>
<dbReference type="RefSeq" id="WP_380568583.1">
    <property type="nucleotide sequence ID" value="NZ_JBEUKS010000018.1"/>
</dbReference>
<accession>A0ABV6Y0B5</accession>
<feature type="transmembrane region" description="Helical" evidence="1">
    <location>
        <begin position="97"/>
        <end position="114"/>
    </location>
</feature>
<evidence type="ECO:0000313" key="2">
    <source>
        <dbReference type="EMBL" id="MFC1443647.1"/>
    </source>
</evidence>
<feature type="transmembrane region" description="Helical" evidence="1">
    <location>
        <begin position="425"/>
        <end position="444"/>
    </location>
</feature>
<organism evidence="2 3">
    <name type="scientific">Streptacidiphilus jeojiensis</name>
    <dbReference type="NCBI Taxonomy" id="3229225"/>
    <lineage>
        <taxon>Bacteria</taxon>
        <taxon>Bacillati</taxon>
        <taxon>Actinomycetota</taxon>
        <taxon>Actinomycetes</taxon>
        <taxon>Kitasatosporales</taxon>
        <taxon>Streptomycetaceae</taxon>
        <taxon>Streptacidiphilus</taxon>
    </lineage>
</organism>
<protein>
    <recommendedName>
        <fullName evidence="4">Lipase family protein</fullName>
    </recommendedName>
</protein>